<dbReference type="OrthoDB" id="7481777at2759"/>
<dbReference type="Proteomes" id="UP000504629">
    <property type="component" value="Unplaced"/>
</dbReference>
<reference evidence="2" key="1">
    <citation type="submission" date="2025-08" db="UniProtKB">
        <authorList>
            <consortium name="RefSeq"/>
        </authorList>
    </citation>
    <scope>IDENTIFICATION</scope>
    <source>
        <tissue evidence="2">Silk gland</tissue>
    </source>
</reference>
<dbReference type="RefSeq" id="XP_028030419.1">
    <property type="nucleotide sequence ID" value="XM_028174618.1"/>
</dbReference>
<proteinExistence type="predicted"/>
<gene>
    <name evidence="2" type="primary">LOC114243213</name>
</gene>
<dbReference type="Gene3D" id="3.30.70.1820">
    <property type="entry name" value="L1 transposable element, RRM domain"/>
    <property type="match status" value="1"/>
</dbReference>
<name>A0A6J2JQ49_BOMMA</name>
<dbReference type="KEGG" id="bman:114243213"/>
<evidence type="ECO:0000313" key="1">
    <source>
        <dbReference type="Proteomes" id="UP000504629"/>
    </source>
</evidence>
<evidence type="ECO:0000313" key="2">
    <source>
        <dbReference type="RefSeq" id="XP_028030419.1"/>
    </source>
</evidence>
<dbReference type="GeneID" id="114243213"/>
<dbReference type="AlphaFoldDB" id="A0A6J2JQ49"/>
<protein>
    <submittedName>
        <fullName evidence="2">Uncharacterized protein LOC114243213</fullName>
    </submittedName>
</protein>
<keyword evidence="1" id="KW-1185">Reference proteome</keyword>
<accession>A0A6J2JQ49</accession>
<sequence length="255" mass="28688">MQLSSNLQQLEKLFASRMGAYEDKLKKVASDSTTLHPDFTALSKDFNEFKSFVMATLSNIKSQLELISLGLDRHETAMRRKVLLIHGIPEKQNENLHSTVLALTNDQLKLTDFKTDCVSVCHRLGASQGKPRPVLVRFMNIESRQAVWDSKTSLKGTGVTISEFLTKIRHGVFLSARKHFGVQHCWSADGKIVLVLPDKSRYKIESLNELQALIKKYPIICTDTVESAVQGKPSTLKPADAHVKTITKMNRKGRR</sequence>
<organism evidence="1 2">
    <name type="scientific">Bombyx mandarina</name>
    <name type="common">Wild silk moth</name>
    <name type="synonym">Wild silkworm</name>
    <dbReference type="NCBI Taxonomy" id="7092"/>
    <lineage>
        <taxon>Eukaryota</taxon>
        <taxon>Metazoa</taxon>
        <taxon>Ecdysozoa</taxon>
        <taxon>Arthropoda</taxon>
        <taxon>Hexapoda</taxon>
        <taxon>Insecta</taxon>
        <taxon>Pterygota</taxon>
        <taxon>Neoptera</taxon>
        <taxon>Endopterygota</taxon>
        <taxon>Lepidoptera</taxon>
        <taxon>Glossata</taxon>
        <taxon>Ditrysia</taxon>
        <taxon>Bombycoidea</taxon>
        <taxon>Bombycidae</taxon>
        <taxon>Bombycinae</taxon>
        <taxon>Bombyx</taxon>
    </lineage>
</organism>